<accession>A0A1M6IAA5</accession>
<dbReference type="RefSeq" id="WP_178140724.1">
    <property type="nucleotide sequence ID" value="NZ_FQZO01000004.1"/>
</dbReference>
<protein>
    <submittedName>
        <fullName evidence="1">Uncharacterized protein</fullName>
    </submittedName>
</protein>
<sequence length="46" mass="5391">MARIKIENCEVKEVNLGKFNIENLIEKFIVNVIKENTDEENIRKTA</sequence>
<organism evidence="1 2">
    <name type="scientific">Clostridium amylolyticum</name>
    <dbReference type="NCBI Taxonomy" id="1121298"/>
    <lineage>
        <taxon>Bacteria</taxon>
        <taxon>Bacillati</taxon>
        <taxon>Bacillota</taxon>
        <taxon>Clostridia</taxon>
        <taxon>Eubacteriales</taxon>
        <taxon>Clostridiaceae</taxon>
        <taxon>Clostridium</taxon>
    </lineage>
</organism>
<dbReference type="STRING" id="1121298.SAMN05444401_2714"/>
<gene>
    <name evidence="1" type="ORF">SAMN05444401_2714</name>
</gene>
<evidence type="ECO:0000313" key="2">
    <source>
        <dbReference type="Proteomes" id="UP000184080"/>
    </source>
</evidence>
<dbReference type="EMBL" id="FQZO01000004">
    <property type="protein sequence ID" value="SHJ31380.1"/>
    <property type="molecule type" value="Genomic_DNA"/>
</dbReference>
<name>A0A1M6IAA5_9CLOT</name>
<dbReference type="AlphaFoldDB" id="A0A1M6IAA5"/>
<keyword evidence="2" id="KW-1185">Reference proteome</keyword>
<evidence type="ECO:0000313" key="1">
    <source>
        <dbReference type="EMBL" id="SHJ31380.1"/>
    </source>
</evidence>
<proteinExistence type="predicted"/>
<dbReference type="Proteomes" id="UP000184080">
    <property type="component" value="Unassembled WGS sequence"/>
</dbReference>
<reference evidence="1 2" key="1">
    <citation type="submission" date="2016-11" db="EMBL/GenBank/DDBJ databases">
        <authorList>
            <person name="Jaros S."/>
            <person name="Januszkiewicz K."/>
            <person name="Wedrychowicz H."/>
        </authorList>
    </citation>
    <scope>NUCLEOTIDE SEQUENCE [LARGE SCALE GENOMIC DNA]</scope>
    <source>
        <strain evidence="1 2">DSM 21864</strain>
    </source>
</reference>